<dbReference type="OrthoDB" id="2286979at2759"/>
<dbReference type="AlphaFoldDB" id="A0A1C7NPH8"/>
<accession>A0A1C7NPH8</accession>
<gene>
    <name evidence="2" type="ORF">A0J61_00907</name>
</gene>
<evidence type="ECO:0000256" key="1">
    <source>
        <dbReference type="SAM" id="MobiDB-lite"/>
    </source>
</evidence>
<comment type="caution">
    <text evidence="2">The sequence shown here is derived from an EMBL/GenBank/DDBJ whole genome shotgun (WGS) entry which is preliminary data.</text>
</comment>
<sequence>MATQHYEFHPPTNMNAIRCTIMQRVKQRNETRQTVPLPTPPATKHDMDKKLPYLHLDNGLPSPPIETCSFEEEELVSMEESLLGLHSPTATLPDSPPSPVLSNDSKPNNLLIPTLSPEEIREKIKLLKEEKHRLFQAMKDLLSQPKTNATTPTSPPPTPSSPAPPSSSTKPPFSPSIERSRSQSRDGSIIKTRPIIARSRSISHSDFNRPISRYNYHDRNRFYNGDNRYAYNNRLPLSSASSSQLASHAMPRRIIMNSNTNININSYPRYPLTIRPSLSSRPSTRPDRHPRY</sequence>
<evidence type="ECO:0000313" key="2">
    <source>
        <dbReference type="EMBL" id="OBZ91025.1"/>
    </source>
</evidence>
<evidence type="ECO:0000313" key="3">
    <source>
        <dbReference type="Proteomes" id="UP000093000"/>
    </source>
</evidence>
<feature type="compositionally biased region" description="Pro residues" evidence="1">
    <location>
        <begin position="153"/>
        <end position="165"/>
    </location>
</feature>
<dbReference type="Proteomes" id="UP000093000">
    <property type="component" value="Unassembled WGS sequence"/>
</dbReference>
<organism evidence="2 3">
    <name type="scientific">Choanephora cucurbitarum</name>
    <dbReference type="NCBI Taxonomy" id="101091"/>
    <lineage>
        <taxon>Eukaryota</taxon>
        <taxon>Fungi</taxon>
        <taxon>Fungi incertae sedis</taxon>
        <taxon>Mucoromycota</taxon>
        <taxon>Mucoromycotina</taxon>
        <taxon>Mucoromycetes</taxon>
        <taxon>Mucorales</taxon>
        <taxon>Mucorineae</taxon>
        <taxon>Choanephoraceae</taxon>
        <taxon>Choanephoroideae</taxon>
        <taxon>Choanephora</taxon>
    </lineage>
</organism>
<protein>
    <submittedName>
        <fullName evidence="2">Uncharacterized protein</fullName>
    </submittedName>
</protein>
<feature type="region of interest" description="Disordered" evidence="1">
    <location>
        <begin position="86"/>
        <end position="114"/>
    </location>
</feature>
<feature type="region of interest" description="Disordered" evidence="1">
    <location>
        <begin position="142"/>
        <end position="197"/>
    </location>
</feature>
<reference evidence="2 3" key="1">
    <citation type="submission" date="2016-03" db="EMBL/GenBank/DDBJ databases">
        <title>Choanephora cucurbitarum.</title>
        <authorList>
            <person name="Min B."/>
            <person name="Park H."/>
            <person name="Park J.-H."/>
            <person name="Shin H.-D."/>
            <person name="Choi I.-G."/>
        </authorList>
    </citation>
    <scope>NUCLEOTIDE SEQUENCE [LARGE SCALE GENOMIC DNA]</scope>
    <source>
        <strain evidence="2 3">KUS-F28377</strain>
    </source>
</reference>
<name>A0A1C7NPH8_9FUNG</name>
<feature type="region of interest" description="Disordered" evidence="1">
    <location>
        <begin position="28"/>
        <end position="47"/>
    </location>
</feature>
<keyword evidence="3" id="KW-1185">Reference proteome</keyword>
<dbReference type="EMBL" id="LUGH01000024">
    <property type="protein sequence ID" value="OBZ91025.1"/>
    <property type="molecule type" value="Genomic_DNA"/>
</dbReference>
<proteinExistence type="predicted"/>
<dbReference type="InParanoid" id="A0A1C7NPH8"/>